<name>A0A7S5QW99_9CAUD</name>
<accession>A0A7S5QW99</accession>
<protein>
    <submittedName>
        <fullName evidence="1">Uncharacterized protein</fullName>
    </submittedName>
</protein>
<dbReference type="Proteomes" id="UP000661685">
    <property type="component" value="Segment"/>
</dbReference>
<reference evidence="1" key="1">
    <citation type="submission" date="2020-01" db="EMBL/GenBank/DDBJ databases">
        <title>Patterns of diversity and host range of bacteriophage communities associated with bean-nodulatin bacteria.</title>
        <authorList>
            <person name="Vann Cauwenberghe J."/>
            <person name="Santamaria R.I."/>
            <person name="Bustos P."/>
            <person name="Juarez S."/>
            <person name="Gonzalez V."/>
        </authorList>
    </citation>
    <scope>NUCLEOTIDE SEQUENCE</scope>
</reference>
<evidence type="ECO:0000313" key="2">
    <source>
        <dbReference type="Proteomes" id="UP000661685"/>
    </source>
</evidence>
<sequence>MKLNSPTIYVLHKVGGKYAKSSFSFDGLVDRRRVKREIIKAFKRGGETVSPLYIDASIDVSLKLTEYTADQYVHPVQLADIATAEEAHASETTD</sequence>
<gene>
    <name evidence="1" type="ORF">EVB35_025</name>
</gene>
<evidence type="ECO:0000313" key="1">
    <source>
        <dbReference type="EMBL" id="QIG67205.1"/>
    </source>
</evidence>
<keyword evidence="2" id="KW-1185">Reference proteome</keyword>
<proteinExistence type="predicted"/>
<organism evidence="1 2">
    <name type="scientific">Rhizobium phage RHph_TM34</name>
    <dbReference type="NCBI Taxonomy" id="2509556"/>
    <lineage>
        <taxon>Viruses</taxon>
        <taxon>Duplodnaviria</taxon>
        <taxon>Heunggongvirae</taxon>
        <taxon>Uroviricota</taxon>
        <taxon>Caudoviricetes</taxon>
        <taxon>Autographivirales</taxon>
        <taxon>Dunnvirinae</taxon>
        <taxon>Tepoztlanvirus</taxon>
        <taxon>Tepoztlanvirus RHphTM34</taxon>
    </lineage>
</organism>
<dbReference type="EMBL" id="MN988466">
    <property type="protein sequence ID" value="QIG67205.1"/>
    <property type="molecule type" value="Genomic_DNA"/>
</dbReference>